<comment type="caution">
    <text evidence="1">The sequence shown here is derived from an EMBL/GenBank/DDBJ whole genome shotgun (WGS) entry which is preliminary data.</text>
</comment>
<sequence length="74" mass="8133">MKNLNSFEAFRLGKSQMAKLSGGTVICDVVYNDNLGGSFPMVFNQANKEQAKKVAQAQHPDAQVSCWVLDETPE</sequence>
<protein>
    <submittedName>
        <fullName evidence="1">Uncharacterized protein</fullName>
    </submittedName>
</protein>
<evidence type="ECO:0000313" key="2">
    <source>
        <dbReference type="Proteomes" id="UP000284772"/>
    </source>
</evidence>
<dbReference type="AlphaFoldDB" id="A0AAQ0RQV8"/>
<proteinExistence type="predicted"/>
<dbReference type="EMBL" id="QRWT01000025">
    <property type="protein sequence ID" value="RGT48783.1"/>
    <property type="molecule type" value="Genomic_DNA"/>
</dbReference>
<evidence type="ECO:0000313" key="1">
    <source>
        <dbReference type="EMBL" id="RGT48783.1"/>
    </source>
</evidence>
<name>A0AAQ0RQV8_9BACE</name>
<dbReference type="RefSeq" id="WP_118448690.1">
    <property type="nucleotide sequence ID" value="NZ_QRWT01000025.1"/>
</dbReference>
<dbReference type="Proteomes" id="UP000284772">
    <property type="component" value="Unassembled WGS sequence"/>
</dbReference>
<gene>
    <name evidence="1" type="ORF">DWX27_18015</name>
</gene>
<organism evidence="1 2">
    <name type="scientific">Bacteroides intestinalis</name>
    <dbReference type="NCBI Taxonomy" id="329854"/>
    <lineage>
        <taxon>Bacteria</taxon>
        <taxon>Pseudomonadati</taxon>
        <taxon>Bacteroidota</taxon>
        <taxon>Bacteroidia</taxon>
        <taxon>Bacteroidales</taxon>
        <taxon>Bacteroidaceae</taxon>
        <taxon>Bacteroides</taxon>
    </lineage>
</organism>
<reference evidence="1 2" key="1">
    <citation type="submission" date="2018-08" db="EMBL/GenBank/DDBJ databases">
        <title>A genome reference for cultivated species of the human gut microbiota.</title>
        <authorList>
            <person name="Zou Y."/>
            <person name="Xue W."/>
            <person name="Luo G."/>
        </authorList>
    </citation>
    <scope>NUCLEOTIDE SEQUENCE [LARGE SCALE GENOMIC DNA]</scope>
    <source>
        <strain evidence="1 2">AF19-10AC</strain>
    </source>
</reference>
<accession>A0AAQ0RQV8</accession>